<name>A0A6N7W5L8_9ACTO</name>
<dbReference type="EMBL" id="VULO01000002">
    <property type="protein sequence ID" value="MSS83506.1"/>
    <property type="molecule type" value="Genomic_DNA"/>
</dbReference>
<keyword evidence="4 9" id="KW-0812">Transmembrane</keyword>
<evidence type="ECO:0000259" key="11">
    <source>
        <dbReference type="Pfam" id="PF02355"/>
    </source>
</evidence>
<dbReference type="SUPFAM" id="SSF82866">
    <property type="entry name" value="Multidrug efflux transporter AcrB transmembrane domain"/>
    <property type="match status" value="1"/>
</dbReference>
<proteinExistence type="inferred from homology"/>
<feature type="transmembrane region" description="Helical" evidence="9">
    <location>
        <begin position="253"/>
        <end position="272"/>
    </location>
</feature>
<sequence>MMSYAQWGNELYSGKRSYNIVKHSRAFLLSGIILIIISLLLVGFRGLNQSIEFTGGTQFIVSNTSDANETIGEGILGDQGVNQGIRATTVAGNSVRIQTPTLDTDQAEQARSALATAYDVPTEDVQVNSVGASWGQDVARKALQSIVIFVVLVSLLMAIYFRSWTMSAAALISLAHDLIITVGFFALVQVEVSPATVIGFLTILGYSLYDTVVVFDKVRETTHGVLDQERYTYGELVNLGVNQTLVRSINTSVVALLPVASVLFLGSLLLGAGTLTDISLALFVGMLVGAWSSIFIASPALALMEGRRGKVKAHDQAVLERRAAQAQGSDGKAEPIRVAKKSPGQHLGTSAQPKRKNRR</sequence>
<dbReference type="PRINTS" id="PR01755">
    <property type="entry name" value="SECFTRNLCASE"/>
</dbReference>
<feature type="transmembrane region" description="Helical" evidence="9">
    <location>
        <begin position="26"/>
        <end position="44"/>
    </location>
</feature>
<dbReference type="InterPro" id="IPR005665">
    <property type="entry name" value="SecF_bac"/>
</dbReference>
<dbReference type="InterPro" id="IPR055344">
    <property type="entry name" value="SecD_SecF_C_bact"/>
</dbReference>
<protein>
    <recommendedName>
        <fullName evidence="9">Protein-export membrane protein SecF</fullName>
    </recommendedName>
</protein>
<keyword evidence="8 9" id="KW-0472">Membrane</keyword>
<dbReference type="HAMAP" id="MF_01464_B">
    <property type="entry name" value="SecF_B"/>
    <property type="match status" value="1"/>
</dbReference>
<dbReference type="Pfam" id="PF07549">
    <property type="entry name" value="Sec_GG"/>
    <property type="match status" value="1"/>
</dbReference>
<accession>A0A6N7W5L8</accession>
<dbReference type="NCBIfam" id="TIGR00916">
    <property type="entry name" value="2A0604s01"/>
    <property type="match status" value="1"/>
</dbReference>
<comment type="function">
    <text evidence="9">Part of the Sec protein translocase complex. Interacts with the SecYEG preprotein conducting channel. SecDF uses the proton motive force (PMF) to complete protein translocation after the ATP-dependent function of SecA.</text>
</comment>
<dbReference type="RefSeq" id="WP_154543027.1">
    <property type="nucleotide sequence ID" value="NZ_VULO01000002.1"/>
</dbReference>
<dbReference type="GO" id="GO:0043952">
    <property type="term" value="P:protein transport by the Sec complex"/>
    <property type="evidence" value="ECO:0007669"/>
    <property type="project" value="UniProtKB-UniRule"/>
</dbReference>
<keyword evidence="3 9" id="KW-1003">Cell membrane</keyword>
<comment type="subunit">
    <text evidence="9">Forms a complex with SecD. Part of the essential Sec protein translocation apparatus which comprises SecA, SecYEG and auxiliary proteins SecDF. Other proteins may also be involved.</text>
</comment>
<comment type="caution">
    <text evidence="12">The sequence shown here is derived from an EMBL/GenBank/DDBJ whole genome shotgun (WGS) entry which is preliminary data.</text>
</comment>
<feature type="transmembrane region" description="Helical" evidence="9">
    <location>
        <begin position="194"/>
        <end position="215"/>
    </location>
</feature>
<dbReference type="Proteomes" id="UP000470875">
    <property type="component" value="Unassembled WGS sequence"/>
</dbReference>
<dbReference type="InterPro" id="IPR022813">
    <property type="entry name" value="SecD/SecF_arch_bac"/>
</dbReference>
<dbReference type="Pfam" id="PF02355">
    <property type="entry name" value="SecD_SecF_C"/>
    <property type="match status" value="1"/>
</dbReference>
<evidence type="ECO:0000256" key="3">
    <source>
        <dbReference type="ARBA" id="ARBA00022475"/>
    </source>
</evidence>
<dbReference type="GO" id="GO:0065002">
    <property type="term" value="P:intracellular protein transmembrane transport"/>
    <property type="evidence" value="ECO:0007669"/>
    <property type="project" value="UniProtKB-UniRule"/>
</dbReference>
<feature type="transmembrane region" description="Helical" evidence="9">
    <location>
        <begin position="168"/>
        <end position="188"/>
    </location>
</feature>
<dbReference type="GO" id="GO:0005886">
    <property type="term" value="C:plasma membrane"/>
    <property type="evidence" value="ECO:0007669"/>
    <property type="project" value="UniProtKB-SubCell"/>
</dbReference>
<feature type="transmembrane region" description="Helical" evidence="9">
    <location>
        <begin position="142"/>
        <end position="161"/>
    </location>
</feature>
<evidence type="ECO:0000256" key="5">
    <source>
        <dbReference type="ARBA" id="ARBA00022927"/>
    </source>
</evidence>
<dbReference type="InterPro" id="IPR022646">
    <property type="entry name" value="SecD/SecF_CS"/>
</dbReference>
<evidence type="ECO:0000313" key="12">
    <source>
        <dbReference type="EMBL" id="MSS83506.1"/>
    </source>
</evidence>
<comment type="similarity">
    <text evidence="9">Belongs to the SecD/SecF family. SecF subfamily.</text>
</comment>
<keyword evidence="13" id="KW-1185">Reference proteome</keyword>
<dbReference type="Gene3D" id="1.20.1640.10">
    <property type="entry name" value="Multidrug efflux transporter AcrB transmembrane domain"/>
    <property type="match status" value="1"/>
</dbReference>
<organism evidence="12 13">
    <name type="scientific">Scrofimicrobium canadense</name>
    <dbReference type="NCBI Taxonomy" id="2652290"/>
    <lineage>
        <taxon>Bacteria</taxon>
        <taxon>Bacillati</taxon>
        <taxon>Actinomycetota</taxon>
        <taxon>Actinomycetes</taxon>
        <taxon>Actinomycetales</taxon>
        <taxon>Actinomycetaceae</taxon>
        <taxon>Scrofimicrobium</taxon>
    </lineage>
</organism>
<keyword evidence="2 9" id="KW-0813">Transport</keyword>
<keyword evidence="7 9" id="KW-0811">Translocation</keyword>
<dbReference type="GO" id="GO:0006605">
    <property type="term" value="P:protein targeting"/>
    <property type="evidence" value="ECO:0007669"/>
    <property type="project" value="UniProtKB-UniRule"/>
</dbReference>
<evidence type="ECO:0000256" key="2">
    <source>
        <dbReference type="ARBA" id="ARBA00022448"/>
    </source>
</evidence>
<keyword evidence="5 9" id="KW-0653">Protein transport</keyword>
<feature type="domain" description="Protein export membrane protein SecD/SecF C-terminal" evidence="11">
    <location>
        <begin position="117"/>
        <end position="305"/>
    </location>
</feature>
<evidence type="ECO:0000313" key="13">
    <source>
        <dbReference type="Proteomes" id="UP000470875"/>
    </source>
</evidence>
<evidence type="ECO:0000256" key="9">
    <source>
        <dbReference type="HAMAP-Rule" id="MF_01464"/>
    </source>
</evidence>
<dbReference type="AlphaFoldDB" id="A0A6N7W5L8"/>
<evidence type="ECO:0000256" key="8">
    <source>
        <dbReference type="ARBA" id="ARBA00023136"/>
    </source>
</evidence>
<evidence type="ECO:0000256" key="10">
    <source>
        <dbReference type="SAM" id="MobiDB-lite"/>
    </source>
</evidence>
<comment type="subcellular location">
    <subcellularLocation>
        <location evidence="1 9">Cell membrane</location>
        <topology evidence="1 9">Multi-pass membrane protein</topology>
    </subcellularLocation>
</comment>
<feature type="region of interest" description="Disordered" evidence="10">
    <location>
        <begin position="321"/>
        <end position="359"/>
    </location>
</feature>
<dbReference type="PANTHER" id="PTHR30081:SF8">
    <property type="entry name" value="PROTEIN TRANSLOCASE SUBUNIT SECF"/>
    <property type="match status" value="1"/>
</dbReference>
<reference evidence="12 13" key="1">
    <citation type="submission" date="2019-08" db="EMBL/GenBank/DDBJ databases">
        <title>In-depth cultivation of the pig gut microbiome towards novel bacterial diversity and tailored functional studies.</title>
        <authorList>
            <person name="Wylensek D."/>
            <person name="Hitch T.C.A."/>
            <person name="Clavel T."/>
        </authorList>
    </citation>
    <scope>NUCLEOTIDE SEQUENCE [LARGE SCALE GENOMIC DNA]</scope>
    <source>
        <strain evidence="12 13">WB03_NA08</strain>
    </source>
</reference>
<feature type="transmembrane region" description="Helical" evidence="9">
    <location>
        <begin position="278"/>
        <end position="303"/>
    </location>
</feature>
<dbReference type="InterPro" id="IPR022645">
    <property type="entry name" value="SecD/SecF_bac"/>
</dbReference>
<evidence type="ECO:0000256" key="6">
    <source>
        <dbReference type="ARBA" id="ARBA00022989"/>
    </source>
</evidence>
<gene>
    <name evidence="9 12" type="primary">secF</name>
    <name evidence="12" type="ORF">FYJ24_01755</name>
</gene>
<keyword evidence="6 9" id="KW-1133">Transmembrane helix</keyword>
<dbReference type="GO" id="GO:0015450">
    <property type="term" value="F:protein-transporting ATPase activity"/>
    <property type="evidence" value="ECO:0007669"/>
    <property type="project" value="InterPro"/>
</dbReference>
<dbReference type="InterPro" id="IPR048634">
    <property type="entry name" value="SecD_SecF_C"/>
</dbReference>
<dbReference type="NCBIfam" id="TIGR00966">
    <property type="entry name" value="transloc_SecF"/>
    <property type="match status" value="1"/>
</dbReference>
<evidence type="ECO:0000256" key="1">
    <source>
        <dbReference type="ARBA" id="ARBA00004651"/>
    </source>
</evidence>
<dbReference type="PANTHER" id="PTHR30081">
    <property type="entry name" value="PROTEIN-EXPORT MEMBRANE PROTEIN SEC"/>
    <property type="match status" value="1"/>
</dbReference>
<evidence type="ECO:0000256" key="7">
    <source>
        <dbReference type="ARBA" id="ARBA00023010"/>
    </source>
</evidence>
<evidence type="ECO:0000256" key="4">
    <source>
        <dbReference type="ARBA" id="ARBA00022692"/>
    </source>
</evidence>